<keyword evidence="3 6" id="KW-0812">Transmembrane</keyword>
<name>A0A2T1ELN6_9CYAN</name>
<evidence type="ECO:0000259" key="7">
    <source>
        <dbReference type="PROSITE" id="PS50156"/>
    </source>
</evidence>
<feature type="domain" description="SSD" evidence="7">
    <location>
        <begin position="219"/>
        <end position="343"/>
    </location>
</feature>
<dbReference type="PANTHER" id="PTHR33406">
    <property type="entry name" value="MEMBRANE PROTEIN MJ1562-RELATED"/>
    <property type="match status" value="1"/>
</dbReference>
<dbReference type="SUPFAM" id="SSF82866">
    <property type="entry name" value="Multidrug efflux transporter AcrB transmembrane domain"/>
    <property type="match status" value="2"/>
</dbReference>
<dbReference type="GO" id="GO:0005886">
    <property type="term" value="C:plasma membrane"/>
    <property type="evidence" value="ECO:0007669"/>
    <property type="project" value="UniProtKB-SubCell"/>
</dbReference>
<dbReference type="Proteomes" id="UP000239576">
    <property type="component" value="Unassembled WGS sequence"/>
</dbReference>
<keyword evidence="4 6" id="KW-1133">Transmembrane helix</keyword>
<evidence type="ECO:0000256" key="6">
    <source>
        <dbReference type="SAM" id="Phobius"/>
    </source>
</evidence>
<evidence type="ECO:0000256" key="4">
    <source>
        <dbReference type="ARBA" id="ARBA00022989"/>
    </source>
</evidence>
<dbReference type="OrthoDB" id="7051771at2"/>
<dbReference type="InterPro" id="IPR000731">
    <property type="entry name" value="SSD"/>
</dbReference>
<feature type="transmembrane region" description="Helical" evidence="6">
    <location>
        <begin position="195"/>
        <end position="226"/>
    </location>
</feature>
<sequence>MEPEQACFKPLEKQSGFYTLGRWVYRYRKLTIAFWAVLMALSLAVTPLLEQTLQETGSVYEAGSAHQAERFLQQDLNLSADALTIVFQRRPGHMVDRRESQLEPLLKQIRALPTVSAVISATEQPEHRSPDGQVQYSVIRLNVTEVRAILPVIEQIEQILTKQPLPDWQSFLTGIPVVNRDVQQISQADLGRIEWLVLPLTLMALLLIFGSVVAATLPVVMAVVAVSVTLGLLYLIALQFSVSVFALNLVSMLGLGLGIDYSLLIVNRFREELSAGSVETAIARTVETAGRAVFFSGLTVCIGLTGLMLFPITLLQSLGIAGSLVVLLSVLVALTLLPAVLALLGQRVKRRRFLLHVTIPRRDYWTAIARKVIRHSIPVSLAVLLIVAGLSAPFLQARFGLTSADILPKDFAARRGAEVLAEAFGPGEISPILVLIRAPSNDTILSKLHIASLYKAIEQLKADPRVERVSSLFSLNPTLSLAGYQQLYQSSQSAPSELTAVVKSPRDGGLIVFKSETTDKATTMQKTTDSLDALKLDASQIWITGRSSTLVVVKSRTARNSTETQALVRTIQSWQLNGLQVWVAGQTARELDTMQAIYQRFPIVIAIMMGITFVVLYVLLDSVILPLKAIAMNILSIGASFGSLVFIFQDGYLQQWLHFTPVGYLDLLLPIVLFCVLFGLSMDYEVFMLTRIKEAYDEGNSNTESVIQGLKLTGGIITSAALLMIIVTSTFVISRIIFVKALGLGSALAVLIDVTLIRAVLVPATMNLLGKWNWWSPRW</sequence>
<reference evidence="9" key="1">
    <citation type="submission" date="2018-02" db="EMBL/GenBank/DDBJ databases">
        <authorList>
            <person name="Moore K."/>
            <person name="Momper L."/>
        </authorList>
    </citation>
    <scope>NUCLEOTIDE SEQUENCE [LARGE SCALE GENOMIC DNA]</scope>
    <source>
        <strain evidence="9">ULC18</strain>
    </source>
</reference>
<feature type="transmembrane region" description="Helical" evidence="6">
    <location>
        <begin position="32"/>
        <end position="49"/>
    </location>
</feature>
<feature type="transmembrane region" description="Helical" evidence="6">
    <location>
        <begin position="627"/>
        <end position="648"/>
    </location>
</feature>
<comment type="caution">
    <text evidence="8">The sequence shown here is derived from an EMBL/GenBank/DDBJ whole genome shotgun (WGS) entry which is preliminary data.</text>
</comment>
<evidence type="ECO:0000256" key="5">
    <source>
        <dbReference type="ARBA" id="ARBA00023136"/>
    </source>
</evidence>
<feature type="transmembrane region" description="Helical" evidence="6">
    <location>
        <begin position="601"/>
        <end position="620"/>
    </location>
</feature>
<feature type="transmembrane region" description="Helical" evidence="6">
    <location>
        <begin position="668"/>
        <end position="689"/>
    </location>
</feature>
<dbReference type="PANTHER" id="PTHR33406:SF13">
    <property type="entry name" value="MEMBRANE PROTEIN YDFJ"/>
    <property type="match status" value="1"/>
</dbReference>
<dbReference type="InterPro" id="IPR004869">
    <property type="entry name" value="MMPL_dom"/>
</dbReference>
<dbReference type="Gene3D" id="1.20.1640.10">
    <property type="entry name" value="Multidrug efflux transporter AcrB transmembrane domain"/>
    <property type="match status" value="2"/>
</dbReference>
<evidence type="ECO:0000256" key="1">
    <source>
        <dbReference type="ARBA" id="ARBA00004651"/>
    </source>
</evidence>
<protein>
    <recommendedName>
        <fullName evidence="7">SSD domain-containing protein</fullName>
    </recommendedName>
</protein>
<keyword evidence="5 6" id="KW-0472">Membrane</keyword>
<organism evidence="8 9">
    <name type="scientific">Stenomitos frigidus ULC18</name>
    <dbReference type="NCBI Taxonomy" id="2107698"/>
    <lineage>
        <taxon>Bacteria</taxon>
        <taxon>Bacillati</taxon>
        <taxon>Cyanobacteriota</taxon>
        <taxon>Cyanophyceae</taxon>
        <taxon>Leptolyngbyales</taxon>
        <taxon>Leptolyngbyaceae</taxon>
        <taxon>Stenomitos</taxon>
    </lineage>
</organism>
<dbReference type="PROSITE" id="PS50156">
    <property type="entry name" value="SSD"/>
    <property type="match status" value="1"/>
</dbReference>
<reference evidence="8 9" key="2">
    <citation type="submission" date="2018-03" db="EMBL/GenBank/DDBJ databases">
        <title>The ancient ancestry and fast evolution of plastids.</title>
        <authorList>
            <person name="Moore K.R."/>
            <person name="Magnabosco C."/>
            <person name="Momper L."/>
            <person name="Gold D.A."/>
            <person name="Bosak T."/>
            <person name="Fournier G.P."/>
        </authorList>
    </citation>
    <scope>NUCLEOTIDE SEQUENCE [LARGE SCALE GENOMIC DNA]</scope>
    <source>
        <strain evidence="8 9">ULC18</strain>
    </source>
</reference>
<gene>
    <name evidence="8" type="ORF">C7B82_04035</name>
</gene>
<proteinExistence type="predicted"/>
<feature type="transmembrane region" description="Helical" evidence="6">
    <location>
        <begin position="292"/>
        <end position="314"/>
    </location>
</feature>
<feature type="transmembrane region" description="Helical" evidence="6">
    <location>
        <begin position="232"/>
        <end position="259"/>
    </location>
</feature>
<dbReference type="EMBL" id="PVWK01000017">
    <property type="protein sequence ID" value="PSB33662.1"/>
    <property type="molecule type" value="Genomic_DNA"/>
</dbReference>
<dbReference type="AlphaFoldDB" id="A0A2T1ELN6"/>
<feature type="transmembrane region" description="Helical" evidence="6">
    <location>
        <begin position="744"/>
        <end position="769"/>
    </location>
</feature>
<comment type="subcellular location">
    <subcellularLocation>
        <location evidence="1">Cell membrane</location>
        <topology evidence="1">Multi-pass membrane protein</topology>
    </subcellularLocation>
</comment>
<dbReference type="RefSeq" id="WP_106255024.1">
    <property type="nucleotide sequence ID" value="NZ_CAWNSW010000080.1"/>
</dbReference>
<feature type="transmembrane region" description="Helical" evidence="6">
    <location>
        <begin position="710"/>
        <end position="738"/>
    </location>
</feature>
<keyword evidence="9" id="KW-1185">Reference proteome</keyword>
<evidence type="ECO:0000256" key="2">
    <source>
        <dbReference type="ARBA" id="ARBA00022475"/>
    </source>
</evidence>
<keyword evidence="2" id="KW-1003">Cell membrane</keyword>
<evidence type="ECO:0000256" key="3">
    <source>
        <dbReference type="ARBA" id="ARBA00022692"/>
    </source>
</evidence>
<feature type="transmembrane region" description="Helical" evidence="6">
    <location>
        <begin position="377"/>
        <end position="395"/>
    </location>
</feature>
<accession>A0A2T1ELN6</accession>
<dbReference type="Pfam" id="PF03176">
    <property type="entry name" value="MMPL"/>
    <property type="match status" value="2"/>
</dbReference>
<feature type="transmembrane region" description="Helical" evidence="6">
    <location>
        <begin position="320"/>
        <end position="344"/>
    </location>
</feature>
<evidence type="ECO:0000313" key="9">
    <source>
        <dbReference type="Proteomes" id="UP000239576"/>
    </source>
</evidence>
<evidence type="ECO:0000313" key="8">
    <source>
        <dbReference type="EMBL" id="PSB33662.1"/>
    </source>
</evidence>
<dbReference type="InterPro" id="IPR050545">
    <property type="entry name" value="Mycobact_MmpL"/>
</dbReference>